<dbReference type="OrthoDB" id="7933844at2"/>
<evidence type="ECO:0000256" key="1">
    <source>
        <dbReference type="SAM" id="SignalP"/>
    </source>
</evidence>
<feature type="signal peptide" evidence="1">
    <location>
        <begin position="1"/>
        <end position="23"/>
    </location>
</feature>
<reference evidence="3" key="1">
    <citation type="submission" date="2016-10" db="EMBL/GenBank/DDBJ databases">
        <authorList>
            <person name="Varghese N."/>
            <person name="Submissions S."/>
        </authorList>
    </citation>
    <scope>NUCLEOTIDE SEQUENCE [LARGE SCALE GENOMIC DNA]</scope>
    <source>
        <strain evidence="3">DSM 1565</strain>
    </source>
</reference>
<name>A0A1I7NPX2_9HYPH</name>
<evidence type="ECO:0000313" key="2">
    <source>
        <dbReference type="EMBL" id="SFV36689.1"/>
    </source>
</evidence>
<sequence>MKAYLIGIFLALAAVAPASQALAKHTRAKPKPQPWYAKPVERDCTPINGRYGYYGNPWCDTGSTRPPDMRFRDRYRNGYR</sequence>
<keyword evidence="1" id="KW-0732">Signal</keyword>
<proteinExistence type="predicted"/>
<evidence type="ECO:0000313" key="3">
    <source>
        <dbReference type="Proteomes" id="UP000199423"/>
    </source>
</evidence>
<keyword evidence="3" id="KW-1185">Reference proteome</keyword>
<organism evidence="2 3">
    <name type="scientific">Hyphomicrobium facile</name>
    <dbReference type="NCBI Taxonomy" id="51670"/>
    <lineage>
        <taxon>Bacteria</taxon>
        <taxon>Pseudomonadati</taxon>
        <taxon>Pseudomonadota</taxon>
        <taxon>Alphaproteobacteria</taxon>
        <taxon>Hyphomicrobiales</taxon>
        <taxon>Hyphomicrobiaceae</taxon>
        <taxon>Hyphomicrobium</taxon>
    </lineage>
</organism>
<protein>
    <submittedName>
        <fullName evidence="2">Uncharacterized protein</fullName>
    </submittedName>
</protein>
<gene>
    <name evidence="2" type="ORF">SAMN04488557_2670</name>
</gene>
<dbReference type="AlphaFoldDB" id="A0A1I7NPX2"/>
<dbReference type="EMBL" id="FPCH01000003">
    <property type="protein sequence ID" value="SFV36689.1"/>
    <property type="molecule type" value="Genomic_DNA"/>
</dbReference>
<dbReference type="Proteomes" id="UP000199423">
    <property type="component" value="Unassembled WGS sequence"/>
</dbReference>
<dbReference type="RefSeq" id="WP_092868256.1">
    <property type="nucleotide sequence ID" value="NZ_FPCH01000003.1"/>
</dbReference>
<feature type="chain" id="PRO_5011757378" evidence="1">
    <location>
        <begin position="24"/>
        <end position="80"/>
    </location>
</feature>
<accession>A0A1I7NPX2</accession>